<accession>A0A857M7J1</accession>
<dbReference type="AlphaFoldDB" id="A0A857M7J1"/>
<organism evidence="2">
    <name type="scientific">Gordonia amarae</name>
    <dbReference type="NCBI Taxonomy" id="36821"/>
    <lineage>
        <taxon>Bacteria</taxon>
        <taxon>Bacillati</taxon>
        <taxon>Actinomycetota</taxon>
        <taxon>Actinomycetes</taxon>
        <taxon>Mycobacteriales</taxon>
        <taxon>Gordoniaceae</taxon>
        <taxon>Gordonia</taxon>
    </lineage>
</organism>
<feature type="region of interest" description="Disordered" evidence="1">
    <location>
        <begin position="34"/>
        <end position="82"/>
    </location>
</feature>
<dbReference type="RefSeq" id="WP_005191717.1">
    <property type="nucleotide sequence ID" value="NZ_CP045804.1"/>
</dbReference>
<reference evidence="2" key="1">
    <citation type="journal article" date="2021" name="Nat. Microbiol.">
        <title>Cocultivation of an ultrasmall environmental parasitic bacterium with lytic ability against bacteria associated with wastewater foams.</title>
        <authorList>
            <person name="Batinovic S."/>
            <person name="Rose J.J.A."/>
            <person name="Ratcliffe J."/>
            <person name="Seviour R.J."/>
            <person name="Petrovski S."/>
        </authorList>
    </citation>
    <scope>NUCLEOTIDE SEQUENCE</scope>
    <source>
        <strain evidence="2">CON44</strain>
    </source>
</reference>
<evidence type="ECO:0000256" key="1">
    <source>
        <dbReference type="SAM" id="MobiDB-lite"/>
    </source>
</evidence>
<protein>
    <submittedName>
        <fullName evidence="2">CsbD family protein</fullName>
    </submittedName>
</protein>
<dbReference type="InterPro" id="IPR036629">
    <property type="entry name" value="YjbJ_sf"/>
</dbReference>
<dbReference type="SUPFAM" id="SSF69047">
    <property type="entry name" value="Hypothetical protein YjbJ"/>
    <property type="match status" value="1"/>
</dbReference>
<evidence type="ECO:0000313" key="2">
    <source>
        <dbReference type="EMBL" id="QHN38334.1"/>
    </source>
</evidence>
<proteinExistence type="predicted"/>
<dbReference type="EMBL" id="CP045810">
    <property type="protein sequence ID" value="QHN38334.1"/>
    <property type="molecule type" value="Genomic_DNA"/>
</dbReference>
<name>A0A857M7J1_9ACTN</name>
<sequence>MTSEKNPAAEGIKGAVEEAKGRIKQAVGALTGNDDLAAEGGAQEDKGEATQNAAKREAEAESARHAADVSHAREQMHQEDRQ</sequence>
<dbReference type="Gene3D" id="1.10.1470.10">
    <property type="entry name" value="YjbJ"/>
    <property type="match status" value="1"/>
</dbReference>
<gene>
    <name evidence="2" type="ORF">GII30_03310</name>
</gene>
<feature type="compositionally biased region" description="Basic and acidic residues" evidence="1">
    <location>
        <begin position="43"/>
        <end position="82"/>
    </location>
</feature>